<evidence type="ECO:0000313" key="2">
    <source>
        <dbReference type="EMBL" id="MDW9250698.1"/>
    </source>
</evidence>
<proteinExistence type="predicted"/>
<comment type="caution">
    <text evidence="2">The sequence shown here is derived from an EMBL/GenBank/DDBJ whole genome shotgun (WGS) entry which is preliminary data.</text>
</comment>
<evidence type="ECO:0000256" key="1">
    <source>
        <dbReference type="SAM" id="MobiDB-lite"/>
    </source>
</evidence>
<dbReference type="AlphaFoldDB" id="A0AAW9CNN4"/>
<dbReference type="Proteomes" id="UP001272137">
    <property type="component" value="Unassembled WGS sequence"/>
</dbReference>
<gene>
    <name evidence="2" type="ORF">C7S16_4772</name>
</gene>
<reference evidence="2" key="1">
    <citation type="submission" date="2018-08" db="EMBL/GenBank/DDBJ databases">
        <title>Identification of Burkholderia cepacia strains that express a Burkholderia pseudomallei-like capsular polysaccharide.</title>
        <authorList>
            <person name="Burtnick M.N."/>
            <person name="Vongsouvath M."/>
            <person name="Newton P."/>
            <person name="Wuthiekanun V."/>
            <person name="Limmathurotsakul D."/>
            <person name="Brett P.J."/>
            <person name="Chantratita N."/>
            <person name="Dance D.A."/>
        </authorList>
    </citation>
    <scope>NUCLEOTIDE SEQUENCE</scope>
    <source>
        <strain evidence="2">SBXCC001</strain>
    </source>
</reference>
<protein>
    <submittedName>
        <fullName evidence="2">Uncharacterized protein</fullName>
    </submittedName>
</protein>
<feature type="region of interest" description="Disordered" evidence="1">
    <location>
        <begin position="1"/>
        <end position="22"/>
    </location>
</feature>
<evidence type="ECO:0000313" key="3">
    <source>
        <dbReference type="Proteomes" id="UP001272137"/>
    </source>
</evidence>
<name>A0AAW9CNN4_BURTH</name>
<dbReference type="EMBL" id="QXCT01000001">
    <property type="protein sequence ID" value="MDW9250698.1"/>
    <property type="molecule type" value="Genomic_DNA"/>
</dbReference>
<accession>A0AAW9CNN4</accession>
<organism evidence="2 3">
    <name type="scientific">Burkholderia thailandensis</name>
    <dbReference type="NCBI Taxonomy" id="57975"/>
    <lineage>
        <taxon>Bacteria</taxon>
        <taxon>Pseudomonadati</taxon>
        <taxon>Pseudomonadota</taxon>
        <taxon>Betaproteobacteria</taxon>
        <taxon>Burkholderiales</taxon>
        <taxon>Burkholderiaceae</taxon>
        <taxon>Burkholderia</taxon>
        <taxon>pseudomallei group</taxon>
    </lineage>
</organism>
<sequence length="58" mass="6130">MTSASPLAPMSTRRDARYPAPAAAARRRQTTAASAALLRPARAPPSFPQILLASLWIG</sequence>